<dbReference type="EMBL" id="DXFP01000036">
    <property type="protein sequence ID" value="HIX01930.1"/>
    <property type="molecule type" value="Genomic_DNA"/>
</dbReference>
<evidence type="ECO:0000313" key="2">
    <source>
        <dbReference type="EMBL" id="HIX01930.1"/>
    </source>
</evidence>
<feature type="domain" description="NADPH-dependent FMN reductase-like" evidence="1">
    <location>
        <begin position="1"/>
        <end position="147"/>
    </location>
</feature>
<dbReference type="InterPro" id="IPR050712">
    <property type="entry name" value="NAD(P)H-dep_reductase"/>
</dbReference>
<comment type="caution">
    <text evidence="2">The sequence shown here is derived from an EMBL/GenBank/DDBJ whole genome shotgun (WGS) entry which is preliminary data.</text>
</comment>
<dbReference type="GO" id="GO:0005829">
    <property type="term" value="C:cytosol"/>
    <property type="evidence" value="ECO:0007669"/>
    <property type="project" value="TreeGrafter"/>
</dbReference>
<reference evidence="2" key="2">
    <citation type="submission" date="2021-04" db="EMBL/GenBank/DDBJ databases">
        <authorList>
            <person name="Gilroy R."/>
        </authorList>
    </citation>
    <scope>NUCLEOTIDE SEQUENCE</scope>
    <source>
        <strain evidence="2">6627</strain>
    </source>
</reference>
<proteinExistence type="predicted"/>
<sequence length="188" mass="20886">MKFIGLIGSNAAKSYNRMLMQYMQRQFSAQVEIELAEIKAIPLFDEDQIEHAPQCVLDLAKKIEAADGIIIATPEYDHAIPAALKSTLEWLSSAAHPFKGKPVMIVGASYGNQGTAKAQENLRMILNSPGLEAYVLPGNEFLMGYAQDKFDQNGKLHAPKCEQFLTECFNNFISYVQCISHKTQQVSV</sequence>
<dbReference type="SUPFAM" id="SSF52218">
    <property type="entry name" value="Flavoproteins"/>
    <property type="match status" value="1"/>
</dbReference>
<dbReference type="PANTHER" id="PTHR30543:SF21">
    <property type="entry name" value="NAD(P)H-DEPENDENT FMN REDUCTASE LOT6"/>
    <property type="match status" value="1"/>
</dbReference>
<dbReference type="Pfam" id="PF03358">
    <property type="entry name" value="FMN_red"/>
    <property type="match status" value="1"/>
</dbReference>
<accession>A0A9D2AAK2</accession>
<evidence type="ECO:0000313" key="3">
    <source>
        <dbReference type="Proteomes" id="UP000823963"/>
    </source>
</evidence>
<dbReference type="InterPro" id="IPR029039">
    <property type="entry name" value="Flavoprotein-like_sf"/>
</dbReference>
<name>A0A9D2AAK2_9LACO</name>
<dbReference type="InterPro" id="IPR005025">
    <property type="entry name" value="FMN_Rdtase-like_dom"/>
</dbReference>
<evidence type="ECO:0000259" key="1">
    <source>
        <dbReference type="Pfam" id="PF03358"/>
    </source>
</evidence>
<dbReference type="AlphaFoldDB" id="A0A9D2AAK2"/>
<dbReference type="PANTHER" id="PTHR30543">
    <property type="entry name" value="CHROMATE REDUCTASE"/>
    <property type="match status" value="1"/>
</dbReference>
<dbReference type="Gene3D" id="3.40.50.360">
    <property type="match status" value="1"/>
</dbReference>
<protein>
    <submittedName>
        <fullName evidence="2">NAD(P)H-dependent oxidoreductase</fullName>
    </submittedName>
</protein>
<organism evidence="2 3">
    <name type="scientific">Candidatus Ligilactobacillus excrementigallinarum</name>
    <dbReference type="NCBI Taxonomy" id="2838641"/>
    <lineage>
        <taxon>Bacteria</taxon>
        <taxon>Bacillati</taxon>
        <taxon>Bacillota</taxon>
        <taxon>Bacilli</taxon>
        <taxon>Lactobacillales</taxon>
        <taxon>Lactobacillaceae</taxon>
        <taxon>Ligilactobacillus</taxon>
    </lineage>
</organism>
<dbReference type="Proteomes" id="UP000823963">
    <property type="component" value="Unassembled WGS sequence"/>
</dbReference>
<dbReference type="GO" id="GO:0010181">
    <property type="term" value="F:FMN binding"/>
    <property type="evidence" value="ECO:0007669"/>
    <property type="project" value="TreeGrafter"/>
</dbReference>
<gene>
    <name evidence="2" type="ORF">H9861_04160</name>
</gene>
<reference evidence="2" key="1">
    <citation type="journal article" date="2021" name="PeerJ">
        <title>Extensive microbial diversity within the chicken gut microbiome revealed by metagenomics and culture.</title>
        <authorList>
            <person name="Gilroy R."/>
            <person name="Ravi A."/>
            <person name="Getino M."/>
            <person name="Pursley I."/>
            <person name="Horton D.L."/>
            <person name="Alikhan N.F."/>
            <person name="Baker D."/>
            <person name="Gharbi K."/>
            <person name="Hall N."/>
            <person name="Watson M."/>
            <person name="Adriaenssens E.M."/>
            <person name="Foster-Nyarko E."/>
            <person name="Jarju S."/>
            <person name="Secka A."/>
            <person name="Antonio M."/>
            <person name="Oren A."/>
            <person name="Chaudhuri R.R."/>
            <person name="La Ragione R."/>
            <person name="Hildebrand F."/>
            <person name="Pallen M.J."/>
        </authorList>
    </citation>
    <scope>NUCLEOTIDE SEQUENCE</scope>
    <source>
        <strain evidence="2">6627</strain>
    </source>
</reference>
<dbReference type="GO" id="GO:0016491">
    <property type="term" value="F:oxidoreductase activity"/>
    <property type="evidence" value="ECO:0007669"/>
    <property type="project" value="InterPro"/>
</dbReference>